<sequence length="97" mass="11397">MIQKTQYRTCQCESAQKVERQVLVIRGLKKRLSRLVKASIVASKRINRLESENFELTQLMNKVSAENERLKENLKYYQGVGRPDRNWDSRPKAEVSE</sequence>
<proteinExistence type="predicted"/>
<reference evidence="2 3" key="1">
    <citation type="submission" date="2017-07" db="EMBL/GenBank/DDBJ databases">
        <title>Shotgun whole genome sequences of three halophilic bacterial isolates.</title>
        <authorList>
            <person name="Pozzo T."/>
            <person name="Higdon S.M."/>
            <person name="Quillaguaman J."/>
        </authorList>
    </citation>
    <scope>NUCLEOTIDE SEQUENCE [LARGE SCALE GENOMIC DNA]</scope>
    <source>
        <strain evidence="2 3">BU-1</strain>
    </source>
</reference>
<feature type="coiled-coil region" evidence="1">
    <location>
        <begin position="46"/>
        <end position="73"/>
    </location>
</feature>
<dbReference type="Proteomes" id="UP000216682">
    <property type="component" value="Unassembled WGS sequence"/>
</dbReference>
<dbReference type="RefSeq" id="WP_094906658.1">
    <property type="nucleotide sequence ID" value="NZ_NPEZ01000003.1"/>
</dbReference>
<gene>
    <name evidence="2" type="ORF">CFN03_08650</name>
</gene>
<keyword evidence="1" id="KW-0175">Coiled coil</keyword>
<evidence type="ECO:0000313" key="3">
    <source>
        <dbReference type="Proteomes" id="UP000216682"/>
    </source>
</evidence>
<evidence type="ECO:0000313" key="2">
    <source>
        <dbReference type="EMBL" id="OZT77135.1"/>
    </source>
</evidence>
<name>A0A265E6L1_9STAP</name>
<comment type="caution">
    <text evidence="2">The sequence shown here is derived from an EMBL/GenBank/DDBJ whole genome shotgun (WGS) entry which is preliminary data.</text>
</comment>
<dbReference type="AlphaFoldDB" id="A0A265E6L1"/>
<accession>A0A265E6L1</accession>
<dbReference type="EMBL" id="NPEZ01000003">
    <property type="protein sequence ID" value="OZT77135.1"/>
    <property type="molecule type" value="Genomic_DNA"/>
</dbReference>
<organism evidence="2 3">
    <name type="scientific">Salinicoccus roseus</name>
    <dbReference type="NCBI Taxonomy" id="45670"/>
    <lineage>
        <taxon>Bacteria</taxon>
        <taxon>Bacillati</taxon>
        <taxon>Bacillota</taxon>
        <taxon>Bacilli</taxon>
        <taxon>Bacillales</taxon>
        <taxon>Staphylococcaceae</taxon>
        <taxon>Salinicoccus</taxon>
    </lineage>
</organism>
<protein>
    <submittedName>
        <fullName evidence="2">Uncharacterized protein</fullName>
    </submittedName>
</protein>
<evidence type="ECO:0000256" key="1">
    <source>
        <dbReference type="SAM" id="Coils"/>
    </source>
</evidence>